<organism evidence="1 2">
    <name type="scientific">Vagococcus lutrae</name>
    <dbReference type="NCBI Taxonomy" id="81947"/>
    <lineage>
        <taxon>Bacteria</taxon>
        <taxon>Bacillati</taxon>
        <taxon>Bacillota</taxon>
        <taxon>Bacilli</taxon>
        <taxon>Lactobacillales</taxon>
        <taxon>Enterococcaceae</taxon>
        <taxon>Vagococcus</taxon>
    </lineage>
</organism>
<keyword evidence="1" id="KW-0614">Plasmid</keyword>
<geneLocation type="plasmid" evidence="1 2">
    <name>pK204-1-A</name>
</geneLocation>
<gene>
    <name evidence="1" type="ORF">PML95_09955</name>
</gene>
<protein>
    <submittedName>
        <fullName evidence="1">Uncharacterized protein</fullName>
    </submittedName>
</protein>
<accession>A0AAE9XGE0</accession>
<dbReference type="EMBL" id="CP116508">
    <property type="protein sequence ID" value="WCG23687.1"/>
    <property type="molecule type" value="Genomic_DNA"/>
</dbReference>
<evidence type="ECO:0000313" key="1">
    <source>
        <dbReference type="EMBL" id="WCG23687.1"/>
    </source>
</evidence>
<dbReference type="AlphaFoldDB" id="A0AAE9XGE0"/>
<evidence type="ECO:0000313" key="2">
    <source>
        <dbReference type="Proteomes" id="UP001179600"/>
    </source>
</evidence>
<sequence>MRTVIQGKELTITLKTDRELTTQEIVMAHQLATGNFEALFVRDEADEKKSEQLEQQEPDKYSFEEKKNELKDTAYLFKGDKVKVDINCPTCNFKGIRNSTWGNTFSKCPNCKEKLYNSFATGVPAIEDENGCVYHANSLMQFKHDKEVYEKMFLTESEEETDD</sequence>
<dbReference type="Proteomes" id="UP001179600">
    <property type="component" value="Plasmid pK204-1-A"/>
</dbReference>
<name>A0AAE9XGE0_9ENTE</name>
<reference evidence="1" key="1">
    <citation type="submission" date="2023-01" db="EMBL/GenBank/DDBJ databases">
        <title>Oxazolidinone resistance genes in florfenicol resistant enterococci from beef cattle and veal calves at slaughter.</title>
        <authorList>
            <person name="Biggel M."/>
        </authorList>
    </citation>
    <scope>NUCLEOTIDE SEQUENCE</scope>
    <source>
        <strain evidence="1">K204-1</strain>
        <plasmid evidence="1">pK204-1-A</plasmid>
    </source>
</reference>
<dbReference type="RefSeq" id="WP_252999674.1">
    <property type="nucleotide sequence ID" value="NZ_CP116508.1"/>
</dbReference>
<proteinExistence type="predicted"/>